<evidence type="ECO:0000256" key="4">
    <source>
        <dbReference type="ARBA" id="ARBA00022884"/>
    </source>
</evidence>
<dbReference type="InterPro" id="IPR043011">
    <property type="entry name" value="Bunya_nucleocap_C"/>
</dbReference>
<protein>
    <recommendedName>
        <fullName evidence="2 8">Nucleoprotein</fullName>
    </recommendedName>
    <alternativeName>
        <fullName evidence="7 8">Nucleocapsid protein</fullName>
    </alternativeName>
</protein>
<dbReference type="RefSeq" id="YP_010840765.1">
    <property type="nucleotide sequence ID" value="NC_079005.1"/>
</dbReference>
<keyword evidence="3 8" id="KW-0946">Virion</keyword>
<keyword evidence="6 8" id="KW-0687">Ribonucleoprotein</keyword>
<reference evidence="9 10" key="1">
    <citation type="journal article" date="2014" name="Genome Announc.">
        <title>Genome sequence of abbey lake virus, a novel orthobunyavirus isolated from china.</title>
        <authorList>
            <person name="Liu R."/>
            <person name="Zhang G."/>
            <person name="Yang Y."/>
            <person name="Dang R."/>
            <person name="Zhao T."/>
        </authorList>
    </citation>
    <scope>NUCLEOTIDE SEQUENCE [LARGE SCALE GENOMIC DNA]</scope>
    <source>
        <strain evidence="9">Cu20-XJ</strain>
    </source>
</reference>
<accession>A0A059WLY4</accession>
<dbReference type="PIRSF" id="PIRSF003947">
    <property type="entry name" value="N_OrthobunV"/>
    <property type="match status" value="1"/>
</dbReference>
<keyword evidence="5 8" id="KW-0543">Viral nucleoprotein</keyword>
<dbReference type="GeneID" id="80554380"/>
<keyword evidence="4 8" id="KW-0694">RNA-binding</keyword>
<dbReference type="GO" id="GO:1990904">
    <property type="term" value="C:ribonucleoprotein complex"/>
    <property type="evidence" value="ECO:0007669"/>
    <property type="project" value="UniProtKB-KW"/>
</dbReference>
<evidence type="ECO:0000256" key="8">
    <source>
        <dbReference type="PIRNR" id="PIRNR003947"/>
    </source>
</evidence>
<proteinExistence type="inferred from homology"/>
<dbReference type="EMBL" id="KJ710424">
    <property type="protein sequence ID" value="AIA08882.1"/>
    <property type="molecule type" value="Viral_cRNA"/>
</dbReference>
<sequence>MLELEFEDVPTNIGSTFDPESGYINFQRNYLPGVTLDQIRIFYIKGREIKNSLAKRSEWEVTLNLGGWKVPVLNTNFPGNRSNAVPDYGLTFHRISGYLARYLLGKYLAETEPEKLIMRTKIINPLAEKNGITWESGPEVYLSFFPGAEMFLGTFKFYPLAIGIYKVQRKEMDPKFLEKTMRQRYLGLDAQTWTTTKLDEVERALKVVSGLGWKKTNVSNAAREFLSKFGIRM</sequence>
<evidence type="ECO:0000256" key="3">
    <source>
        <dbReference type="ARBA" id="ARBA00022844"/>
    </source>
</evidence>
<dbReference type="Gene3D" id="1.20.142.20">
    <property type="match status" value="1"/>
</dbReference>
<evidence type="ECO:0000256" key="2">
    <source>
        <dbReference type="ARBA" id="ARBA00014389"/>
    </source>
</evidence>
<dbReference type="InterPro" id="IPR043012">
    <property type="entry name" value="Bunya_nucleocap_N"/>
</dbReference>
<dbReference type="Gene3D" id="1.10.472.180">
    <property type="entry name" value="Bunyavirus nucleocapsid (N) protein, C-terminal domain"/>
    <property type="match status" value="1"/>
</dbReference>
<name>A0A059WLY4_9VIRU</name>
<evidence type="ECO:0000313" key="9">
    <source>
        <dbReference type="EMBL" id="AIA08882.1"/>
    </source>
</evidence>
<dbReference type="GO" id="GO:0003723">
    <property type="term" value="F:RNA binding"/>
    <property type="evidence" value="ECO:0007669"/>
    <property type="project" value="UniProtKB-UniRule"/>
</dbReference>
<evidence type="ECO:0000256" key="1">
    <source>
        <dbReference type="ARBA" id="ARBA00006516"/>
    </source>
</evidence>
<dbReference type="KEGG" id="vg:80554380"/>
<evidence type="ECO:0000256" key="5">
    <source>
        <dbReference type="ARBA" id="ARBA00023086"/>
    </source>
</evidence>
<organism evidence="9 10">
    <name type="scientific">Ebinur lake virus</name>
    <dbReference type="NCBI Taxonomy" id="1501396"/>
    <lineage>
        <taxon>Viruses</taxon>
        <taxon>Riboviria</taxon>
        <taxon>Orthornavirae</taxon>
        <taxon>Negarnaviricota</taxon>
        <taxon>Polyploviricotina</taxon>
        <taxon>Bunyaviricetes</taxon>
        <taxon>Elliovirales</taxon>
        <taxon>Peribunyaviridae</taxon>
        <taxon>Orthobunyavirus</taxon>
        <taxon>Orthobunyavirus ebiense</taxon>
    </lineage>
</organism>
<dbReference type="Proteomes" id="UP000159585">
    <property type="component" value="Genome"/>
</dbReference>
<comment type="similarity">
    <text evidence="1 8">Belongs to the orthobunyavirus nucleocapsid protein family.</text>
</comment>
<dbReference type="GO" id="GO:0019013">
    <property type="term" value="C:viral nucleocapsid"/>
    <property type="evidence" value="ECO:0007669"/>
    <property type="project" value="UniProtKB-UniRule"/>
</dbReference>
<dbReference type="InterPro" id="IPR001784">
    <property type="entry name" value="Bunya_nucleocap"/>
</dbReference>
<evidence type="ECO:0000313" key="10">
    <source>
        <dbReference type="Proteomes" id="UP000159585"/>
    </source>
</evidence>
<evidence type="ECO:0000256" key="6">
    <source>
        <dbReference type="ARBA" id="ARBA00023274"/>
    </source>
</evidence>
<comment type="subcellular location">
    <subcellularLocation>
        <location evidence="8">Virion</location>
    </subcellularLocation>
    <text evidence="8">Located inside the virion, complexed with the viral RNA.</text>
</comment>
<keyword evidence="10" id="KW-1185">Reference proteome</keyword>
<evidence type="ECO:0000256" key="7">
    <source>
        <dbReference type="ARBA" id="ARBA00033344"/>
    </source>
</evidence>
<dbReference type="Pfam" id="PF00952">
    <property type="entry name" value="Bunya_nucleocap"/>
    <property type="match status" value="1"/>
</dbReference>
<gene>
    <name evidence="9" type="primary">NP</name>
</gene>